<evidence type="ECO:0000256" key="4">
    <source>
        <dbReference type="ARBA" id="ARBA00023172"/>
    </source>
</evidence>
<dbReference type="EMBL" id="FZOY01000004">
    <property type="protein sequence ID" value="SNS87164.1"/>
    <property type="molecule type" value="Genomic_DNA"/>
</dbReference>
<sequence>MTSLPKPKPKSLTAAFVNSVKEPGKYHDAKGTGLFLLVKPTGGRFWVQRIVIRGKRREMGLGSPPVVSLAEAREAALNNKRVARAGGDPLAEKRRARAVLTFEEAARKTHAELAPTWKNPKDRAAFLSTLENYIFPRFGSVPLPEVTSADVRQAILAAREKAPGVAKKLIYRVSFVFKWGIAEGMCTANPSIAQALALPRVEQKPKHRKALHYADVAGCIETVHASRAWIATKLALEFLVLTASRSGEVRMAHWDEIDLDTATWEIPAERMKMKRPHRVPLSGRALEILREAKKLRDDSGLVFPSIRGKALSDMTLSKLVKELGFEADIHGFRTSFRTWAQEHTNFPREVAEAALAHKTGDAVEQAYARSDLFEKRRKIMENWASFISLGKPSVSLLKYREHPAQ</sequence>
<dbReference type="InterPro" id="IPR050808">
    <property type="entry name" value="Phage_Integrase"/>
</dbReference>
<evidence type="ECO:0000259" key="7">
    <source>
        <dbReference type="PROSITE" id="PS51900"/>
    </source>
</evidence>
<dbReference type="GO" id="GO:0003677">
    <property type="term" value="F:DNA binding"/>
    <property type="evidence" value="ECO:0007669"/>
    <property type="project" value="UniProtKB-UniRule"/>
</dbReference>
<keyword evidence="2" id="KW-0229">DNA integration</keyword>
<feature type="domain" description="Core-binding (CB)" evidence="7">
    <location>
        <begin position="100"/>
        <end position="181"/>
    </location>
</feature>
<dbReference type="InterPro" id="IPR002104">
    <property type="entry name" value="Integrase_catalytic"/>
</dbReference>
<gene>
    <name evidence="8" type="ORF">SAMN05421757_104137</name>
</gene>
<dbReference type="InterPro" id="IPR038488">
    <property type="entry name" value="Integrase_DNA-bd_sf"/>
</dbReference>
<dbReference type="RefSeq" id="WP_089233230.1">
    <property type="nucleotide sequence ID" value="NZ_FZOY01000004.1"/>
</dbReference>
<dbReference type="PANTHER" id="PTHR30629">
    <property type="entry name" value="PROPHAGE INTEGRASE"/>
    <property type="match status" value="1"/>
</dbReference>
<dbReference type="InterPro" id="IPR044068">
    <property type="entry name" value="CB"/>
</dbReference>
<feature type="domain" description="Tyr recombinase" evidence="6">
    <location>
        <begin position="206"/>
        <end position="381"/>
    </location>
</feature>
<evidence type="ECO:0000259" key="6">
    <source>
        <dbReference type="PROSITE" id="PS51898"/>
    </source>
</evidence>
<accession>A0A239I4B3</accession>
<dbReference type="SUPFAM" id="SSF56349">
    <property type="entry name" value="DNA breaking-rejoining enzymes"/>
    <property type="match status" value="1"/>
</dbReference>
<dbReference type="Pfam" id="PF00589">
    <property type="entry name" value="Phage_integrase"/>
    <property type="match status" value="1"/>
</dbReference>
<reference evidence="8 9" key="1">
    <citation type="submission" date="2017-06" db="EMBL/GenBank/DDBJ databases">
        <authorList>
            <person name="Kim H.J."/>
            <person name="Triplett B.A."/>
        </authorList>
    </citation>
    <scope>NUCLEOTIDE SEQUENCE [LARGE SCALE GENOMIC DNA]</scope>
    <source>
        <strain evidence="8 9">DSM 29339</strain>
    </source>
</reference>
<dbReference type="InterPro" id="IPR010998">
    <property type="entry name" value="Integrase_recombinase_N"/>
</dbReference>
<evidence type="ECO:0000256" key="2">
    <source>
        <dbReference type="ARBA" id="ARBA00022908"/>
    </source>
</evidence>
<dbReference type="InterPro" id="IPR011010">
    <property type="entry name" value="DNA_brk_join_enz"/>
</dbReference>
<dbReference type="GO" id="GO:0015074">
    <property type="term" value="P:DNA integration"/>
    <property type="evidence" value="ECO:0007669"/>
    <property type="project" value="UniProtKB-KW"/>
</dbReference>
<evidence type="ECO:0000256" key="3">
    <source>
        <dbReference type="ARBA" id="ARBA00023125"/>
    </source>
</evidence>
<comment type="similarity">
    <text evidence="1">Belongs to the 'phage' integrase family.</text>
</comment>
<dbReference type="Pfam" id="PF13356">
    <property type="entry name" value="Arm-DNA-bind_3"/>
    <property type="match status" value="1"/>
</dbReference>
<keyword evidence="3 5" id="KW-0238">DNA-binding</keyword>
<dbReference type="PROSITE" id="PS51900">
    <property type="entry name" value="CB"/>
    <property type="match status" value="1"/>
</dbReference>
<dbReference type="GO" id="GO:0006310">
    <property type="term" value="P:DNA recombination"/>
    <property type="evidence" value="ECO:0007669"/>
    <property type="project" value="UniProtKB-KW"/>
</dbReference>
<protein>
    <submittedName>
        <fullName evidence="8">Integrase</fullName>
    </submittedName>
</protein>
<dbReference type="Gene3D" id="1.10.443.10">
    <property type="entry name" value="Intergrase catalytic core"/>
    <property type="match status" value="1"/>
</dbReference>
<dbReference type="Gene3D" id="3.30.160.390">
    <property type="entry name" value="Integrase, DNA-binding domain"/>
    <property type="match status" value="1"/>
</dbReference>
<dbReference type="Proteomes" id="UP000198426">
    <property type="component" value="Unassembled WGS sequence"/>
</dbReference>
<dbReference type="Gene3D" id="1.10.150.130">
    <property type="match status" value="1"/>
</dbReference>
<dbReference type="Pfam" id="PF22022">
    <property type="entry name" value="Phage_int_M"/>
    <property type="match status" value="1"/>
</dbReference>
<evidence type="ECO:0000256" key="5">
    <source>
        <dbReference type="PROSITE-ProRule" id="PRU01248"/>
    </source>
</evidence>
<dbReference type="InterPro" id="IPR013762">
    <property type="entry name" value="Integrase-like_cat_sf"/>
</dbReference>
<proteinExistence type="inferred from homology"/>
<dbReference type="AlphaFoldDB" id="A0A239I4B3"/>
<keyword evidence="4" id="KW-0233">DNA recombination</keyword>
<dbReference type="InterPro" id="IPR025166">
    <property type="entry name" value="Integrase_DNA_bind_dom"/>
</dbReference>
<keyword evidence="9" id="KW-1185">Reference proteome</keyword>
<dbReference type="OrthoDB" id="9795573at2"/>
<dbReference type="PROSITE" id="PS51898">
    <property type="entry name" value="TYR_RECOMBINASE"/>
    <property type="match status" value="1"/>
</dbReference>
<evidence type="ECO:0000256" key="1">
    <source>
        <dbReference type="ARBA" id="ARBA00008857"/>
    </source>
</evidence>
<evidence type="ECO:0000313" key="8">
    <source>
        <dbReference type="EMBL" id="SNS87164.1"/>
    </source>
</evidence>
<name>A0A239I4B3_9RHOB</name>
<evidence type="ECO:0000313" key="9">
    <source>
        <dbReference type="Proteomes" id="UP000198426"/>
    </source>
</evidence>
<organism evidence="8 9">
    <name type="scientific">Tropicimonas sediminicola</name>
    <dbReference type="NCBI Taxonomy" id="1031541"/>
    <lineage>
        <taxon>Bacteria</taxon>
        <taxon>Pseudomonadati</taxon>
        <taxon>Pseudomonadota</taxon>
        <taxon>Alphaproteobacteria</taxon>
        <taxon>Rhodobacterales</taxon>
        <taxon>Roseobacteraceae</taxon>
        <taxon>Tropicimonas</taxon>
    </lineage>
</organism>
<dbReference type="InterPro" id="IPR053876">
    <property type="entry name" value="Phage_int_M"/>
</dbReference>
<dbReference type="PANTHER" id="PTHR30629:SF2">
    <property type="entry name" value="PROPHAGE INTEGRASE INTS-RELATED"/>
    <property type="match status" value="1"/>
</dbReference>
<dbReference type="CDD" id="cd00801">
    <property type="entry name" value="INT_P4_C"/>
    <property type="match status" value="1"/>
</dbReference>